<organism evidence="1 2">
    <name type="scientific">Byssochlamys spectabilis (strain No. 5 / NBRC 109023)</name>
    <name type="common">Paecilomyces variotii</name>
    <dbReference type="NCBI Taxonomy" id="1356009"/>
    <lineage>
        <taxon>Eukaryota</taxon>
        <taxon>Fungi</taxon>
        <taxon>Dikarya</taxon>
        <taxon>Ascomycota</taxon>
        <taxon>Pezizomycotina</taxon>
        <taxon>Eurotiomycetes</taxon>
        <taxon>Eurotiomycetidae</taxon>
        <taxon>Eurotiales</taxon>
        <taxon>Thermoascaceae</taxon>
        <taxon>Paecilomyces</taxon>
    </lineage>
</organism>
<comment type="caution">
    <text evidence="1">The sequence shown here is derived from an EMBL/GenBank/DDBJ whole genome shotgun (WGS) entry which is preliminary data.</text>
</comment>
<keyword evidence="2" id="KW-1185">Reference proteome</keyword>
<evidence type="ECO:0000313" key="1">
    <source>
        <dbReference type="EMBL" id="GAD93078.1"/>
    </source>
</evidence>
<sequence>MEKVPGHNLVDFGKYPLEKRDDIRRAFAKAIREFHSHGYVHGDPRRSNVVWDEGTNTCWIVDMEQADFMDPPMKFHPYRDWMLRSLESINVMDGPVNETVRVSWDECPSDEALQSFFIKPTNPSDREG</sequence>
<dbReference type="EMBL" id="BAUL01000043">
    <property type="protein sequence ID" value="GAD93078.1"/>
    <property type="molecule type" value="Genomic_DNA"/>
</dbReference>
<accession>V5FMF8</accession>
<dbReference type="AlphaFoldDB" id="V5FMF8"/>
<dbReference type="InParanoid" id="V5FMF8"/>
<reference evidence="2" key="1">
    <citation type="journal article" date="2014" name="Genome Announc.">
        <title>Draft genome sequence of the formaldehyde-resistant fungus Byssochlamys spectabilis No. 5 (anamorph Paecilomyces variotii No. 5) (NBRC109023).</title>
        <authorList>
            <person name="Oka T."/>
            <person name="Ekino K."/>
            <person name="Fukuda K."/>
            <person name="Nomura Y."/>
        </authorList>
    </citation>
    <scope>NUCLEOTIDE SEQUENCE [LARGE SCALE GENOMIC DNA]</scope>
    <source>
        <strain evidence="2">No. 5 / NBRC 109023</strain>
    </source>
</reference>
<proteinExistence type="predicted"/>
<dbReference type="eggNOG" id="ENOG502T10G">
    <property type="taxonomic scope" value="Eukaryota"/>
</dbReference>
<name>V5FMF8_BYSSN</name>
<gene>
    <name evidence="1" type="ORF">PVAR5_1678</name>
</gene>
<evidence type="ECO:0000313" key="2">
    <source>
        <dbReference type="Proteomes" id="UP000018001"/>
    </source>
</evidence>
<dbReference type="InterPro" id="IPR011009">
    <property type="entry name" value="Kinase-like_dom_sf"/>
</dbReference>
<evidence type="ECO:0008006" key="3">
    <source>
        <dbReference type="Google" id="ProtNLM"/>
    </source>
</evidence>
<dbReference type="OrthoDB" id="4207132at2759"/>
<dbReference type="Proteomes" id="UP000018001">
    <property type="component" value="Unassembled WGS sequence"/>
</dbReference>
<dbReference type="HOGENOM" id="CLU_1959253_0_0_1"/>
<dbReference type="SUPFAM" id="SSF56112">
    <property type="entry name" value="Protein kinase-like (PK-like)"/>
    <property type="match status" value="1"/>
</dbReference>
<protein>
    <recommendedName>
        <fullName evidence="3">Protein kinase domain-containing protein</fullName>
    </recommendedName>
</protein>
<dbReference type="Gene3D" id="1.10.510.10">
    <property type="entry name" value="Transferase(Phosphotransferase) domain 1"/>
    <property type="match status" value="1"/>
</dbReference>